<dbReference type="PANTHER" id="PTHR12558">
    <property type="entry name" value="CELL DIVISION CYCLE 16,23,27"/>
    <property type="match status" value="1"/>
</dbReference>
<dbReference type="Pfam" id="PF13181">
    <property type="entry name" value="TPR_8"/>
    <property type="match status" value="1"/>
</dbReference>
<keyword evidence="2" id="KW-0732">Signal</keyword>
<dbReference type="SMART" id="SM00028">
    <property type="entry name" value="TPR"/>
    <property type="match status" value="6"/>
</dbReference>
<dbReference type="InterPro" id="IPR011990">
    <property type="entry name" value="TPR-like_helical_dom_sf"/>
</dbReference>
<feature type="non-terminal residue" evidence="3">
    <location>
        <position position="356"/>
    </location>
</feature>
<feature type="signal peptide" evidence="2">
    <location>
        <begin position="1"/>
        <end position="19"/>
    </location>
</feature>
<protein>
    <submittedName>
        <fullName evidence="3">Tetratricopeptide repeat protein</fullName>
    </submittedName>
</protein>
<reference evidence="3" key="1">
    <citation type="journal article" date="2020" name="mSystems">
        <title>Genome- and Community-Level Interaction Insights into Carbon Utilization and Element Cycling Functions of Hydrothermarchaeota in Hydrothermal Sediment.</title>
        <authorList>
            <person name="Zhou Z."/>
            <person name="Liu Y."/>
            <person name="Xu W."/>
            <person name="Pan J."/>
            <person name="Luo Z.H."/>
            <person name="Li M."/>
        </authorList>
    </citation>
    <scope>NUCLEOTIDE SEQUENCE [LARGE SCALE GENOMIC DNA]</scope>
    <source>
        <strain evidence="3">HyVt-94</strain>
    </source>
</reference>
<feature type="repeat" description="TPR" evidence="1">
    <location>
        <begin position="264"/>
        <end position="297"/>
    </location>
</feature>
<proteinExistence type="predicted"/>
<evidence type="ECO:0000313" key="3">
    <source>
        <dbReference type="EMBL" id="HHF58400.1"/>
    </source>
</evidence>
<dbReference type="AlphaFoldDB" id="A0A7C5MDX4"/>
<accession>A0A7C5MDX4</accession>
<feature type="chain" id="PRO_5027648311" evidence="2">
    <location>
        <begin position="20"/>
        <end position="356"/>
    </location>
</feature>
<name>A0A7C5MDX4_UNCW3</name>
<feature type="repeat" description="TPR" evidence="1">
    <location>
        <begin position="153"/>
        <end position="186"/>
    </location>
</feature>
<dbReference type="Proteomes" id="UP000886014">
    <property type="component" value="Unassembled WGS sequence"/>
</dbReference>
<gene>
    <name evidence="3" type="ORF">ENL41_03135</name>
</gene>
<sequence>MKILIIIFIFMVSVPRAFAQSQPAPEDTTPQVVDSCKVWFSIGHDYLLKKRWSDAIRNYRRALCFNENFIPAYLELGRAFLGKAGEYLQKGIGDSADMFFDSAEVAYRKVAEIDSTDSRGWQGLGFMYGVVKKEYDKGIEFYRKAIEVDPNNADALYGLAKLYENIGSKEKADSVYKDAISKKPNSVGLRVSYGLFLSEDKRYGECIPHLEKALELGIDDPKKEKDVRTALVKAYLQEGKKNPKLYSKAVKQIDELIKEDSLNYVNYLNRAEAYGGLGKKTQALADYDKAIQLAPENPIVYIKKAVYLLYELKKYNDAITTINKVLQFENLDDYYKSLAYFLRGDAYYGLGGTTYN</sequence>
<keyword evidence="1" id="KW-0802">TPR repeat</keyword>
<evidence type="ECO:0000256" key="2">
    <source>
        <dbReference type="SAM" id="SignalP"/>
    </source>
</evidence>
<dbReference type="PROSITE" id="PS50005">
    <property type="entry name" value="TPR"/>
    <property type="match status" value="3"/>
</dbReference>
<dbReference type="SUPFAM" id="SSF81901">
    <property type="entry name" value="HCP-like"/>
    <property type="match status" value="1"/>
</dbReference>
<evidence type="ECO:0000256" key="1">
    <source>
        <dbReference type="PROSITE-ProRule" id="PRU00339"/>
    </source>
</evidence>
<feature type="repeat" description="TPR" evidence="1">
    <location>
        <begin position="36"/>
        <end position="69"/>
    </location>
</feature>
<dbReference type="Gene3D" id="1.25.40.10">
    <property type="entry name" value="Tetratricopeptide repeat domain"/>
    <property type="match status" value="2"/>
</dbReference>
<comment type="caution">
    <text evidence="3">The sequence shown here is derived from an EMBL/GenBank/DDBJ whole genome shotgun (WGS) entry which is preliminary data.</text>
</comment>
<organism evidence="3">
    <name type="scientific">candidate division WOR-3 bacterium</name>
    <dbReference type="NCBI Taxonomy" id="2052148"/>
    <lineage>
        <taxon>Bacteria</taxon>
        <taxon>Bacteria division WOR-3</taxon>
    </lineage>
</organism>
<dbReference type="Pfam" id="PF13414">
    <property type="entry name" value="TPR_11"/>
    <property type="match status" value="1"/>
</dbReference>
<dbReference type="PANTHER" id="PTHR12558:SF13">
    <property type="entry name" value="CELL DIVISION CYCLE PROTEIN 27 HOMOLOG"/>
    <property type="match status" value="1"/>
</dbReference>
<dbReference type="EMBL" id="DRTV01000221">
    <property type="protein sequence ID" value="HHF58400.1"/>
    <property type="molecule type" value="Genomic_DNA"/>
</dbReference>
<dbReference type="InterPro" id="IPR019734">
    <property type="entry name" value="TPR_rpt"/>
</dbReference>